<evidence type="ECO:0000313" key="3">
    <source>
        <dbReference type="EMBL" id="SFK48381.1"/>
    </source>
</evidence>
<reference evidence="4" key="1">
    <citation type="submission" date="2016-10" db="EMBL/GenBank/DDBJ databases">
        <authorList>
            <person name="Varghese N."/>
            <person name="Submissions S."/>
        </authorList>
    </citation>
    <scope>NUCLEOTIDE SEQUENCE [LARGE SCALE GENOMIC DNA]</scope>
    <source>
        <strain evidence="4">Nm69</strain>
    </source>
</reference>
<dbReference type="STRING" id="52441.SAMN05216302_100797"/>
<dbReference type="Proteomes" id="UP000199533">
    <property type="component" value="Unassembled WGS sequence"/>
</dbReference>
<evidence type="ECO:0000256" key="1">
    <source>
        <dbReference type="SAM" id="Phobius"/>
    </source>
</evidence>
<keyword evidence="4" id="KW-1185">Reference proteome</keyword>
<dbReference type="SUPFAM" id="SSF159594">
    <property type="entry name" value="XCC0632-like"/>
    <property type="match status" value="1"/>
</dbReference>
<evidence type="ECO:0000313" key="4">
    <source>
        <dbReference type="Proteomes" id="UP000199533"/>
    </source>
</evidence>
<dbReference type="EMBL" id="FOSP01000007">
    <property type="protein sequence ID" value="SFK48381.1"/>
    <property type="molecule type" value="Genomic_DNA"/>
</dbReference>
<accession>A0A1I3ZXG6</accession>
<feature type="transmembrane region" description="Helical" evidence="1">
    <location>
        <begin position="21"/>
        <end position="44"/>
    </location>
</feature>
<keyword evidence="1" id="KW-1133">Transmembrane helix</keyword>
<keyword evidence="1" id="KW-0472">Membrane</keyword>
<evidence type="ECO:0000259" key="2">
    <source>
        <dbReference type="Pfam" id="PF03886"/>
    </source>
</evidence>
<dbReference type="InterPro" id="IPR005586">
    <property type="entry name" value="ABC_trans_aux"/>
</dbReference>
<proteinExistence type="predicted"/>
<dbReference type="AlphaFoldDB" id="A0A1I3ZXG6"/>
<keyword evidence="1" id="KW-0812">Transmembrane</keyword>
<name>A0A1I3ZXG6_9PROT</name>
<dbReference type="Gene3D" id="3.40.50.10610">
    <property type="entry name" value="ABC-type transport auxiliary lipoprotein component"/>
    <property type="match status" value="1"/>
</dbReference>
<feature type="domain" description="ABC-type transport auxiliary lipoprotein component" evidence="2">
    <location>
        <begin position="43"/>
        <end position="201"/>
    </location>
</feature>
<gene>
    <name evidence="3" type="ORF">SAMN05216302_100797</name>
</gene>
<dbReference type="PROSITE" id="PS51257">
    <property type="entry name" value="PROKAR_LIPOPROTEIN"/>
    <property type="match status" value="1"/>
</dbReference>
<dbReference type="Pfam" id="PF03886">
    <property type="entry name" value="ABC_trans_aux"/>
    <property type="match status" value="1"/>
</dbReference>
<organism evidence="3 4">
    <name type="scientific">Nitrosomonas aestuarii</name>
    <dbReference type="NCBI Taxonomy" id="52441"/>
    <lineage>
        <taxon>Bacteria</taxon>
        <taxon>Pseudomonadati</taxon>
        <taxon>Pseudomonadota</taxon>
        <taxon>Betaproteobacteria</taxon>
        <taxon>Nitrosomonadales</taxon>
        <taxon>Nitrosomonadaceae</taxon>
        <taxon>Nitrosomonas</taxon>
    </lineage>
</organism>
<protein>
    <recommendedName>
        <fullName evidence="2">ABC-type transport auxiliary lipoprotein component domain-containing protein</fullName>
    </recommendedName>
</protein>
<sequence length="213" mass="24083">MSLNRPGKQTNKQGTTLKRTILILASAIAITSCASAPVTINYYMLPAATQKHNVVTKPVPSLLIEHIELSDYLTQPGLVLQTSPNKMHISKSNLWAERLDRALPKALQNSLHQRSDQYSYHLNHPAHTRQPDLRVRLRVDSLHPTTDGLVIASGRYQLTMAKTQNKPIIKYFYFERTLDDDGYEASVKEMDILIDLIAQDILHTVQTHFTVSD</sequence>